<evidence type="ECO:0000313" key="2">
    <source>
        <dbReference type="EMBL" id="KAL0567073.1"/>
    </source>
</evidence>
<dbReference type="EMBL" id="JBAHYK010001684">
    <property type="protein sequence ID" value="KAL0567073.1"/>
    <property type="molecule type" value="Genomic_DNA"/>
</dbReference>
<feature type="compositionally biased region" description="Low complexity" evidence="1">
    <location>
        <begin position="346"/>
        <end position="361"/>
    </location>
</feature>
<name>A0ABR3EVZ6_9AGAR</name>
<organism evidence="2 3">
    <name type="scientific">Marasmius crinis-equi</name>
    <dbReference type="NCBI Taxonomy" id="585013"/>
    <lineage>
        <taxon>Eukaryota</taxon>
        <taxon>Fungi</taxon>
        <taxon>Dikarya</taxon>
        <taxon>Basidiomycota</taxon>
        <taxon>Agaricomycotina</taxon>
        <taxon>Agaricomycetes</taxon>
        <taxon>Agaricomycetidae</taxon>
        <taxon>Agaricales</taxon>
        <taxon>Marasmiineae</taxon>
        <taxon>Marasmiaceae</taxon>
        <taxon>Marasmius</taxon>
    </lineage>
</organism>
<accession>A0ABR3EVZ6</accession>
<reference evidence="2 3" key="1">
    <citation type="submission" date="2024-02" db="EMBL/GenBank/DDBJ databases">
        <title>A draft genome for the cacao thread blight pathogen Marasmius crinis-equi.</title>
        <authorList>
            <person name="Cohen S.P."/>
            <person name="Baruah I.K."/>
            <person name="Amoako-Attah I."/>
            <person name="Bukari Y."/>
            <person name="Meinhardt L.W."/>
            <person name="Bailey B.A."/>
        </authorList>
    </citation>
    <scope>NUCLEOTIDE SEQUENCE [LARGE SCALE GENOMIC DNA]</scope>
    <source>
        <strain evidence="2 3">GH-76</strain>
    </source>
</reference>
<comment type="caution">
    <text evidence="2">The sequence shown here is derived from an EMBL/GenBank/DDBJ whole genome shotgun (WGS) entry which is preliminary data.</text>
</comment>
<evidence type="ECO:0000256" key="1">
    <source>
        <dbReference type="SAM" id="MobiDB-lite"/>
    </source>
</evidence>
<feature type="region of interest" description="Disordered" evidence="1">
    <location>
        <begin position="305"/>
        <end position="333"/>
    </location>
</feature>
<feature type="region of interest" description="Disordered" evidence="1">
    <location>
        <begin position="625"/>
        <end position="733"/>
    </location>
</feature>
<gene>
    <name evidence="2" type="ORF">V5O48_014925</name>
</gene>
<feature type="compositionally biased region" description="Basic and acidic residues" evidence="1">
    <location>
        <begin position="703"/>
        <end position="716"/>
    </location>
</feature>
<sequence>MKDLWHDDSSAFYSKATDEFYERWGMYPLNQDLADAKPGDFALRDVNEIEDMDERNEEIETREKFRRKCRQKILSWANNQWGNKKAGDVSSLQSLLAEMRDVTKVAPRKMSAIHFYQSRFWEERLKEGFDEIWVTKGLLESARVREMNAYCHDMWKKEPQEFKDQVTAEVEQAYKDALEVFNKRGDWDQTALSYYEIWQRSREVLPVITDAIGKLFGGGAAVFVFAPSATDSNDILIKSCTALVPATQTSKPSLHNFDKIAYKAATSLCLRYGQAAFSNDFRRSRLLSPIELEKVGLLGEKHDVDDTEVHKSGPDSASIPVPETQPPAASASDSLPAIVASTTPTLSTTLPQASSTPSPTQLKPPHATVEPASLASPIIPAPATPAPAVLQTYSTPPNQSSISSASVVNHAAPVPVTQGSLPETQCQQLVPESILQLDNPNAIQVSQPNIDMDMNEMQAWLASADISGLYPNMQMVIDSLINATPEDLDTLAQNPYYQYRETAMNAVPYDNPMFWGGATSDWGASGSEQSLIPVNHNLCPAFVAPGCHPSQIDTSISPSQLSLAASATSHMQQQTSALPVPALTITPTEATTAIPVSPALLQAGLTAPVLEELPVQTAAVITKPAAEGKENGSSPAIPSVIPKKPTRKRKTADPPENTDSIEPTEEGGTDPKPKRRRAAKLPADPQDLIAIRKPGRNASKPLRFIEEHSDNIDDKAVGSGKKKSGSKSGSKAK</sequence>
<evidence type="ECO:0000313" key="3">
    <source>
        <dbReference type="Proteomes" id="UP001465976"/>
    </source>
</evidence>
<dbReference type="Proteomes" id="UP001465976">
    <property type="component" value="Unassembled WGS sequence"/>
</dbReference>
<keyword evidence="3" id="KW-1185">Reference proteome</keyword>
<feature type="compositionally biased region" description="Basic residues" evidence="1">
    <location>
        <begin position="720"/>
        <end position="733"/>
    </location>
</feature>
<proteinExistence type="predicted"/>
<feature type="region of interest" description="Disordered" evidence="1">
    <location>
        <begin position="346"/>
        <end position="371"/>
    </location>
</feature>
<protein>
    <submittedName>
        <fullName evidence="2">Uncharacterized protein</fullName>
    </submittedName>
</protein>